<dbReference type="EMBL" id="REGN01001953">
    <property type="protein sequence ID" value="RNA31322.1"/>
    <property type="molecule type" value="Genomic_DNA"/>
</dbReference>
<reference evidence="1 2" key="1">
    <citation type="journal article" date="2018" name="Sci. Rep.">
        <title>Genomic signatures of local adaptation to the degree of environmental predictability in rotifers.</title>
        <authorList>
            <person name="Franch-Gras L."/>
            <person name="Hahn C."/>
            <person name="Garcia-Roger E.M."/>
            <person name="Carmona M.J."/>
            <person name="Serra M."/>
            <person name="Gomez A."/>
        </authorList>
    </citation>
    <scope>NUCLEOTIDE SEQUENCE [LARGE SCALE GENOMIC DNA]</scope>
    <source>
        <strain evidence="1">HYR1</strain>
    </source>
</reference>
<organism evidence="1 2">
    <name type="scientific">Brachionus plicatilis</name>
    <name type="common">Marine rotifer</name>
    <name type="synonym">Brachionus muelleri</name>
    <dbReference type="NCBI Taxonomy" id="10195"/>
    <lineage>
        <taxon>Eukaryota</taxon>
        <taxon>Metazoa</taxon>
        <taxon>Spiralia</taxon>
        <taxon>Gnathifera</taxon>
        <taxon>Rotifera</taxon>
        <taxon>Eurotatoria</taxon>
        <taxon>Monogononta</taxon>
        <taxon>Pseudotrocha</taxon>
        <taxon>Ploima</taxon>
        <taxon>Brachionidae</taxon>
        <taxon>Brachionus</taxon>
    </lineage>
</organism>
<sequence length="81" mass="9252">MNRQQSQVAPDRSHLQHWTMSRLGAAELGLDPILKLPIGISHRLDFGAASSLFSARLFFPNVHSGKFCQIFFKQLFPQWKV</sequence>
<gene>
    <name evidence="1" type="ORF">BpHYR1_034134</name>
</gene>
<name>A0A3M7S6D7_BRAPC</name>
<accession>A0A3M7S6D7</accession>
<keyword evidence="2" id="KW-1185">Reference proteome</keyword>
<protein>
    <submittedName>
        <fullName evidence="1">Uncharacterized protein</fullName>
    </submittedName>
</protein>
<evidence type="ECO:0000313" key="1">
    <source>
        <dbReference type="EMBL" id="RNA31322.1"/>
    </source>
</evidence>
<evidence type="ECO:0000313" key="2">
    <source>
        <dbReference type="Proteomes" id="UP000276133"/>
    </source>
</evidence>
<dbReference type="Proteomes" id="UP000276133">
    <property type="component" value="Unassembled WGS sequence"/>
</dbReference>
<dbReference type="AlphaFoldDB" id="A0A3M7S6D7"/>
<proteinExistence type="predicted"/>
<comment type="caution">
    <text evidence="1">The sequence shown here is derived from an EMBL/GenBank/DDBJ whole genome shotgun (WGS) entry which is preliminary data.</text>
</comment>